<evidence type="ECO:0000313" key="3">
    <source>
        <dbReference type="EMBL" id="VDG29479.1"/>
    </source>
</evidence>
<dbReference type="RefSeq" id="WP_130846495.1">
    <property type="nucleotide sequence ID" value="NZ_UYIE01000001.1"/>
</dbReference>
<dbReference type="InterPro" id="IPR029058">
    <property type="entry name" value="AB_hydrolase_fold"/>
</dbReference>
<dbReference type="OrthoDB" id="9794725at2"/>
<organism evidence="3 4">
    <name type="scientific">Lactiplantibacillus mudanjiangensis</name>
    <dbReference type="NCBI Taxonomy" id="1296538"/>
    <lineage>
        <taxon>Bacteria</taxon>
        <taxon>Bacillati</taxon>
        <taxon>Bacillota</taxon>
        <taxon>Bacilli</taxon>
        <taxon>Lactobacillales</taxon>
        <taxon>Lactobacillaceae</taxon>
        <taxon>Lactiplantibacillus</taxon>
    </lineage>
</organism>
<dbReference type="Pfam" id="PF20434">
    <property type="entry name" value="BD-FAE"/>
    <property type="match status" value="1"/>
</dbReference>
<dbReference type="Gene3D" id="3.40.50.1820">
    <property type="entry name" value="alpha/beta hydrolase"/>
    <property type="match status" value="1"/>
</dbReference>
<accession>A0A660E8P8</accession>
<reference evidence="3 4" key="1">
    <citation type="submission" date="2018-11" db="EMBL/GenBank/DDBJ databases">
        <authorList>
            <person name="Wuyts S."/>
        </authorList>
    </citation>
    <scope>NUCLEOTIDE SEQUENCE [LARGE SCALE GENOMIC DNA]</scope>
    <source>
        <strain evidence="3">Lactobacillus mudanjiangensis AMBF249</strain>
    </source>
</reference>
<evidence type="ECO:0000256" key="1">
    <source>
        <dbReference type="ARBA" id="ARBA00022801"/>
    </source>
</evidence>
<dbReference type="PANTHER" id="PTHR48081">
    <property type="entry name" value="AB HYDROLASE SUPERFAMILY PROTEIN C4A8.06C"/>
    <property type="match status" value="1"/>
</dbReference>
<dbReference type="AlphaFoldDB" id="A0A660E8P8"/>
<dbReference type="EMBL" id="UYIG01000141">
    <property type="protein sequence ID" value="VDG29479.1"/>
    <property type="molecule type" value="Genomic_DNA"/>
</dbReference>
<dbReference type="SUPFAM" id="SSF53474">
    <property type="entry name" value="alpha/beta-Hydrolases"/>
    <property type="match status" value="1"/>
</dbReference>
<name>A0A660E8P8_9LACO</name>
<dbReference type="GO" id="GO:0016787">
    <property type="term" value="F:hydrolase activity"/>
    <property type="evidence" value="ECO:0007669"/>
    <property type="project" value="UniProtKB-KW"/>
</dbReference>
<feature type="domain" description="BD-FAE-like" evidence="2">
    <location>
        <begin position="29"/>
        <end position="212"/>
    </location>
</feature>
<evidence type="ECO:0000313" key="4">
    <source>
        <dbReference type="Proteomes" id="UP000289996"/>
    </source>
</evidence>
<sequence length="267" mass="29397">MQVIQEKLADPNVTLVGLLRDPDQRANLTHLPVIVIVPGGSYTHIPIEQAESLALAFAGHGFQAFYLNYSFISDFQPLHLHPVYELGLAIKTLHQHALDWHIDPNQITAAGFSAGGHVVALYNDYWHDQVATQLQVDSADLKLANVILSYPVISPLLGFPTTEATLAQWTDDPDVLAAEQHVNKNNRPTFIWATTDDPVVPAKNSLAYANALATANIDYELHLFQHGPHGLALANAQTAWKPDANQPHVAHWLSLALEWLQAQKATD</sequence>
<protein>
    <submittedName>
        <fullName evidence="3">Esterase [Lactobacillus paraplantarum]</fullName>
    </submittedName>
</protein>
<keyword evidence="4" id="KW-1185">Reference proteome</keyword>
<dbReference type="InterPro" id="IPR049492">
    <property type="entry name" value="BD-FAE-like_dom"/>
</dbReference>
<proteinExistence type="predicted"/>
<gene>
    <name evidence="3" type="ORF">MUDAN_MDHGFNIF_01034</name>
</gene>
<dbReference type="Proteomes" id="UP000289996">
    <property type="component" value="Unassembled WGS sequence"/>
</dbReference>
<dbReference type="InterPro" id="IPR050300">
    <property type="entry name" value="GDXG_lipolytic_enzyme"/>
</dbReference>
<evidence type="ECO:0000259" key="2">
    <source>
        <dbReference type="Pfam" id="PF20434"/>
    </source>
</evidence>
<dbReference type="PANTHER" id="PTHR48081:SF6">
    <property type="entry name" value="PEPTIDASE S9 PROLYL OLIGOPEPTIDASE CATALYTIC DOMAIN-CONTAINING PROTEIN"/>
    <property type="match status" value="1"/>
</dbReference>
<keyword evidence="1" id="KW-0378">Hydrolase</keyword>